<dbReference type="GO" id="GO:0004806">
    <property type="term" value="F:triacylglycerol lipase activity"/>
    <property type="evidence" value="ECO:0007669"/>
    <property type="project" value="TreeGrafter"/>
</dbReference>
<evidence type="ECO:0000256" key="22">
    <source>
        <dbReference type="ARBA" id="ARBA00023221"/>
    </source>
</evidence>
<evidence type="ECO:0000256" key="24">
    <source>
        <dbReference type="ARBA" id="ARBA00030031"/>
    </source>
</evidence>
<dbReference type="Proteomes" id="UP001174909">
    <property type="component" value="Unassembled WGS sequence"/>
</dbReference>
<comment type="catalytic activity">
    <reaction evidence="33">
        <text>1,2-di-(9Z-octadecenoyl)-glycerol + (9Z)-octadecenoate + H(+) = 1,2,3-tri-(9Z-octadecenoyl)-glycerol + H2O</text>
        <dbReference type="Rhea" id="RHEA:38379"/>
        <dbReference type="ChEBI" id="CHEBI:15377"/>
        <dbReference type="ChEBI" id="CHEBI:15378"/>
        <dbReference type="ChEBI" id="CHEBI:30823"/>
        <dbReference type="ChEBI" id="CHEBI:52323"/>
        <dbReference type="ChEBI" id="CHEBI:53753"/>
    </reaction>
    <physiologicalReaction direction="right-to-left" evidence="33">
        <dbReference type="Rhea" id="RHEA:38381"/>
    </physiologicalReaction>
</comment>
<gene>
    <name evidence="44" type="ORF">GBAR_LOCUS27417</name>
</gene>
<comment type="pathway">
    <text evidence="8">Lipid metabolism.</text>
</comment>
<feature type="compositionally biased region" description="Acidic residues" evidence="41">
    <location>
        <begin position="573"/>
        <end position="584"/>
    </location>
</feature>
<evidence type="ECO:0000256" key="23">
    <source>
        <dbReference type="ARBA" id="ARBA00023406"/>
    </source>
</evidence>
<evidence type="ECO:0000256" key="18">
    <source>
        <dbReference type="ARBA" id="ARBA00022963"/>
    </source>
</evidence>
<dbReference type="GO" id="GO:0019433">
    <property type="term" value="P:triglyceride catabolic process"/>
    <property type="evidence" value="ECO:0007669"/>
    <property type="project" value="TreeGrafter"/>
</dbReference>
<dbReference type="GO" id="GO:0004771">
    <property type="term" value="F:sterol ester esterase activity"/>
    <property type="evidence" value="ECO:0007669"/>
    <property type="project" value="TreeGrafter"/>
</dbReference>
<dbReference type="Pfam" id="PF07859">
    <property type="entry name" value="Abhydrolase_3"/>
    <property type="match status" value="2"/>
</dbReference>
<dbReference type="PANTHER" id="PTHR23025">
    <property type="entry name" value="TRIACYLGLYCEROL LIPASE"/>
    <property type="match status" value="1"/>
</dbReference>
<organism evidence="44 45">
    <name type="scientific">Geodia barretti</name>
    <name type="common">Barrett's horny sponge</name>
    <dbReference type="NCBI Taxonomy" id="519541"/>
    <lineage>
        <taxon>Eukaryota</taxon>
        <taxon>Metazoa</taxon>
        <taxon>Porifera</taxon>
        <taxon>Demospongiae</taxon>
        <taxon>Heteroscleromorpha</taxon>
        <taxon>Tetractinellida</taxon>
        <taxon>Astrophorina</taxon>
        <taxon>Geodiidae</taxon>
        <taxon>Geodia</taxon>
    </lineage>
</organism>
<dbReference type="EC" id="3.1.1.79" evidence="10"/>
<evidence type="ECO:0000256" key="12">
    <source>
        <dbReference type="ARBA" id="ARBA00015845"/>
    </source>
</evidence>
<comment type="subunit">
    <text evidence="26">Monomer and homodimer. Interacts with CAVIN1 in the adipocyte cytoplasm. Interacts with PLIN5.</text>
</comment>
<evidence type="ECO:0000256" key="1">
    <source>
        <dbReference type="ARBA" id="ARBA00000803"/>
    </source>
</evidence>
<evidence type="ECO:0000256" key="30">
    <source>
        <dbReference type="ARBA" id="ARBA00047653"/>
    </source>
</evidence>
<comment type="catalytic activity">
    <reaction evidence="40">
        <text>1,2-di-(9Z-octadecenoyl)-sn-glycerol + H2O = (9Z-octadecenoyl)-glycerol + (9Z)-octadecenoate + H(+)</text>
        <dbReference type="Rhea" id="RHEA:39935"/>
        <dbReference type="ChEBI" id="CHEBI:15377"/>
        <dbReference type="ChEBI" id="CHEBI:15378"/>
        <dbReference type="ChEBI" id="CHEBI:30823"/>
        <dbReference type="ChEBI" id="CHEBI:52333"/>
        <dbReference type="ChEBI" id="CHEBI:75937"/>
    </reaction>
    <physiologicalReaction direction="left-to-right" evidence="40">
        <dbReference type="Rhea" id="RHEA:39936"/>
    </physiologicalReaction>
</comment>
<keyword evidence="15" id="KW-0153">Cholesterol metabolism</keyword>
<dbReference type="AlphaFoldDB" id="A0AA35TLI9"/>
<sequence>MSVLGEYYSFRKIFRDLQKYITVGLKLYQARRTDTDAKFKDLFENLDSLLGPLETQQIKIGERAAEFDFILSDGTRVKANGYRSLLSTLSSLLLQLHQILLKVTKERSSMFFLPGDHISNLTAYCRALEGMNKILENAAVLMDASAQGQLFGEGEVSERLRGIVCSEYIARDVFYGRCLGFQYPSSTRPVIKMLAVAMASYERWYKADKDNPLRQLMHSLWKGNKYLQNPTQMGLKLDDLTLMSSVYFVKAFWSIMEQDVVKAAMGAAMTLISHSVEISHSLEIPAKNIVMEGTKGKVTLTPPFSEQLGYRPIPLLFISNKWRDGQNRGYSSKKQPQPAASGLIVHIHGGGFVAQSPRSHEFYLRTWSQELKTPVVSIDYSLSPEAPFPRPVEECTMAYAWILQNLTLLGTTGEHIVLVGDSAGGNLAVTTAMKILEYGLRLPDRIVTVYATFNLTSAASPSRFLSLFDPILPIGVLLNCMQAYSDVAPSNEEVQRRRDLRNRVLRAKGVYIPDPNVKNVASPSVPRKNPEKERTEAPATDSDESIKKVPPSRPPPPSLAHSSSTQPLLAAADADDDEEEEENRSEDVVVSNGGGGGGSNGVVEEGDRLITVDLSDDSPGTSESGESETRLTEDTTPGTGPETEMVDFVGRQKKPLKKRPVLTHQGTASLLYCCREPEEQDRLPPAEIEKMTCELVKALGSLEGNKNPYMSPGLAPDDMLRGLPPVHIIGTTLDPLLDDSVDMARRLQSLGQPVTLNVVENIPHGFLCFKSAGSDQDLEAGQRLCIEYIKQGLGITSNGHP</sequence>
<evidence type="ECO:0000256" key="38">
    <source>
        <dbReference type="ARBA" id="ARBA00049372"/>
    </source>
</evidence>
<evidence type="ECO:0000256" key="8">
    <source>
        <dbReference type="ARBA" id="ARBA00005189"/>
    </source>
</evidence>
<dbReference type="PROSITE" id="PS01173">
    <property type="entry name" value="LIPASE_GDXG_HIS"/>
    <property type="match status" value="1"/>
</dbReference>
<comment type="catalytic activity">
    <reaction evidence="36">
        <text>2,3-di-(9Z)-octadecenoyl-sn-glycerol + H2O = 2-(9Z-octadecenoyl)-glycerol + (9Z)-octadecenoate + H(+)</text>
        <dbReference type="Rhea" id="RHEA:38383"/>
        <dbReference type="ChEBI" id="CHEBI:15377"/>
        <dbReference type="ChEBI" id="CHEBI:15378"/>
        <dbReference type="ChEBI" id="CHEBI:30823"/>
        <dbReference type="ChEBI" id="CHEBI:73990"/>
        <dbReference type="ChEBI" id="CHEBI:75824"/>
    </reaction>
    <physiologicalReaction direction="left-to-right" evidence="36">
        <dbReference type="Rhea" id="RHEA:38384"/>
    </physiologicalReaction>
</comment>
<keyword evidence="22" id="KW-0753">Steroid metabolism</keyword>
<evidence type="ECO:0000256" key="9">
    <source>
        <dbReference type="ARBA" id="ARBA00010515"/>
    </source>
</evidence>
<evidence type="ECO:0000256" key="5">
    <source>
        <dbReference type="ARBA" id="ARBA00004502"/>
    </source>
</evidence>
<evidence type="ECO:0000256" key="14">
    <source>
        <dbReference type="ARBA" id="ARBA00022490"/>
    </source>
</evidence>
<dbReference type="InterPro" id="IPR029058">
    <property type="entry name" value="AB_hydrolase_fold"/>
</dbReference>
<keyword evidence="17" id="KW-0378">Hydrolase</keyword>
<dbReference type="GO" id="GO:0005829">
    <property type="term" value="C:cytosol"/>
    <property type="evidence" value="ECO:0007669"/>
    <property type="project" value="UniProtKB-SubCell"/>
</dbReference>
<evidence type="ECO:0000256" key="25">
    <source>
        <dbReference type="ARBA" id="ARBA00031112"/>
    </source>
</evidence>
<evidence type="ECO:0000256" key="16">
    <source>
        <dbReference type="ARBA" id="ARBA00022677"/>
    </source>
</evidence>
<dbReference type="Gene3D" id="3.40.50.1820">
    <property type="entry name" value="alpha/beta hydrolase"/>
    <property type="match status" value="2"/>
</dbReference>
<accession>A0AA35TLI9</accession>
<evidence type="ECO:0000256" key="3">
    <source>
        <dbReference type="ARBA" id="ARBA00004236"/>
    </source>
</evidence>
<feature type="compositionally biased region" description="Low complexity" evidence="41">
    <location>
        <begin position="634"/>
        <end position="643"/>
    </location>
</feature>
<evidence type="ECO:0000256" key="32">
    <source>
        <dbReference type="ARBA" id="ARBA00048386"/>
    </source>
</evidence>
<evidence type="ECO:0000313" key="45">
    <source>
        <dbReference type="Proteomes" id="UP001174909"/>
    </source>
</evidence>
<evidence type="ECO:0000256" key="41">
    <source>
        <dbReference type="SAM" id="MobiDB-lite"/>
    </source>
</evidence>
<evidence type="ECO:0000256" key="10">
    <source>
        <dbReference type="ARBA" id="ARBA00013088"/>
    </source>
</evidence>
<dbReference type="InterPro" id="IPR010468">
    <property type="entry name" value="HSL_N"/>
</dbReference>
<feature type="region of interest" description="Disordered" evidence="41">
    <location>
        <begin position="515"/>
        <end position="644"/>
    </location>
</feature>
<evidence type="ECO:0000256" key="7">
    <source>
        <dbReference type="ARBA" id="ARBA00004879"/>
    </source>
</evidence>
<comment type="similarity">
    <text evidence="9">Belongs to the 'GDXG' lipolytic enzyme family.</text>
</comment>
<evidence type="ECO:0000256" key="19">
    <source>
        <dbReference type="ARBA" id="ARBA00023098"/>
    </source>
</evidence>
<evidence type="ECO:0000256" key="27">
    <source>
        <dbReference type="ARBA" id="ARBA00047438"/>
    </source>
</evidence>
<evidence type="ECO:0000256" key="17">
    <source>
        <dbReference type="ARBA" id="ARBA00022801"/>
    </source>
</evidence>
<dbReference type="Pfam" id="PF06350">
    <property type="entry name" value="HSL_N"/>
    <property type="match status" value="1"/>
</dbReference>
<keyword evidence="16" id="KW-0551">Lipid droplet</keyword>
<comment type="catalytic activity">
    <reaction evidence="29">
        <text>2-(5Z,8Z,11Z,14Z-eicosatetraenoyl)-glycerol + H2O = glycerol + (5Z,8Z,11Z,14Z)-eicosatetraenoate + H(+)</text>
        <dbReference type="Rhea" id="RHEA:26132"/>
        <dbReference type="ChEBI" id="CHEBI:15377"/>
        <dbReference type="ChEBI" id="CHEBI:15378"/>
        <dbReference type="ChEBI" id="CHEBI:17754"/>
        <dbReference type="ChEBI" id="CHEBI:32395"/>
        <dbReference type="ChEBI" id="CHEBI:52392"/>
    </reaction>
    <physiologicalReaction direction="left-to-right" evidence="29">
        <dbReference type="Rhea" id="RHEA:26133"/>
    </physiologicalReaction>
</comment>
<comment type="catalytic activity">
    <reaction evidence="35">
        <text>all-trans-retinyl hexadecanoate + H2O = all-trans-retinol + hexadecanoate + H(+)</text>
        <dbReference type="Rhea" id="RHEA:13933"/>
        <dbReference type="ChEBI" id="CHEBI:7896"/>
        <dbReference type="ChEBI" id="CHEBI:15377"/>
        <dbReference type="ChEBI" id="CHEBI:15378"/>
        <dbReference type="ChEBI" id="CHEBI:17336"/>
        <dbReference type="ChEBI" id="CHEBI:17616"/>
    </reaction>
    <physiologicalReaction direction="left-to-right" evidence="35">
        <dbReference type="Rhea" id="RHEA:13934"/>
    </physiologicalReaction>
</comment>
<evidence type="ECO:0000256" key="4">
    <source>
        <dbReference type="ARBA" id="ARBA00004345"/>
    </source>
</evidence>
<comment type="pathway">
    <text evidence="7">Glycerolipid metabolism; triacylglycerol degradation.</text>
</comment>
<evidence type="ECO:0000256" key="36">
    <source>
        <dbReference type="ARBA" id="ARBA00049143"/>
    </source>
</evidence>
<evidence type="ECO:0000256" key="11">
    <source>
        <dbReference type="ARBA" id="ARBA00013254"/>
    </source>
</evidence>
<evidence type="ECO:0000256" key="13">
    <source>
        <dbReference type="ARBA" id="ARBA00022475"/>
    </source>
</evidence>
<feature type="domain" description="Alpha/beta hydrolase fold-3" evidence="43">
    <location>
        <begin position="344"/>
        <end position="486"/>
    </location>
</feature>
<comment type="catalytic activity">
    <reaction evidence="30">
        <text>cholesteryl (9Z-octadecenoate) + H2O = cholesterol + (9Z)-octadecenoate + H(+)</text>
        <dbReference type="Rhea" id="RHEA:33875"/>
        <dbReference type="ChEBI" id="CHEBI:15377"/>
        <dbReference type="ChEBI" id="CHEBI:15378"/>
        <dbReference type="ChEBI" id="CHEBI:16113"/>
        <dbReference type="ChEBI" id="CHEBI:30823"/>
        <dbReference type="ChEBI" id="CHEBI:46898"/>
    </reaction>
    <physiologicalReaction direction="left-to-right" evidence="30">
        <dbReference type="Rhea" id="RHEA:33876"/>
    </physiologicalReaction>
</comment>
<comment type="catalytic activity">
    <reaction evidence="28">
        <text>1,2-di-(9Z-octadecenoyl)-glycerol + H2O = 2-(9Z-octadecenoyl)-glycerol + (9Z)-octadecenoate + H(+)</text>
        <dbReference type="Rhea" id="RHEA:38659"/>
        <dbReference type="ChEBI" id="CHEBI:15377"/>
        <dbReference type="ChEBI" id="CHEBI:15378"/>
        <dbReference type="ChEBI" id="CHEBI:30823"/>
        <dbReference type="ChEBI" id="CHEBI:52323"/>
        <dbReference type="ChEBI" id="CHEBI:73990"/>
    </reaction>
    <physiologicalReaction direction="left-to-right" evidence="28">
        <dbReference type="Rhea" id="RHEA:38660"/>
    </physiologicalReaction>
</comment>
<keyword evidence="18" id="KW-0442">Lipid degradation</keyword>
<reference evidence="44" key="1">
    <citation type="submission" date="2023-03" db="EMBL/GenBank/DDBJ databases">
        <authorList>
            <person name="Steffen K."/>
            <person name="Cardenas P."/>
        </authorList>
    </citation>
    <scope>NUCLEOTIDE SEQUENCE</scope>
</reference>
<evidence type="ECO:0000256" key="37">
    <source>
        <dbReference type="ARBA" id="ARBA00049208"/>
    </source>
</evidence>
<dbReference type="InterPro" id="IPR013094">
    <property type="entry name" value="AB_hydrolase_3"/>
</dbReference>
<dbReference type="GO" id="GO:0005901">
    <property type="term" value="C:caveola"/>
    <property type="evidence" value="ECO:0007669"/>
    <property type="project" value="UniProtKB-SubCell"/>
</dbReference>
<evidence type="ECO:0000313" key="44">
    <source>
        <dbReference type="EMBL" id="CAI8049803.1"/>
    </source>
</evidence>
<evidence type="ECO:0000256" key="39">
    <source>
        <dbReference type="ARBA" id="ARBA00049461"/>
    </source>
</evidence>
<keyword evidence="21" id="KW-1207">Sterol metabolism</keyword>
<comment type="catalytic activity">
    <reaction evidence="38">
        <text>1,3-di-(9Z-octadecenoyl)-glycerol + H2O = 1-(9Z-octadecenoyl)-glycerol + (9Z)-octadecenoate + H(+)</text>
        <dbReference type="Rhea" id="RHEA:39939"/>
        <dbReference type="ChEBI" id="CHEBI:15377"/>
        <dbReference type="ChEBI" id="CHEBI:15378"/>
        <dbReference type="ChEBI" id="CHEBI:30823"/>
        <dbReference type="ChEBI" id="CHEBI:75342"/>
        <dbReference type="ChEBI" id="CHEBI:75735"/>
    </reaction>
    <physiologicalReaction direction="left-to-right" evidence="38">
        <dbReference type="Rhea" id="RHEA:39940"/>
    </physiologicalReaction>
</comment>
<proteinExistence type="inferred from homology"/>
<name>A0AA35TLI9_GEOBA</name>
<comment type="catalytic activity">
    <reaction evidence="27">
        <text>1-(9Z-octadecenoyl)-glycerol + H2O = glycerol + (9Z)-octadecenoate + H(+)</text>
        <dbReference type="Rhea" id="RHEA:38487"/>
        <dbReference type="ChEBI" id="CHEBI:15377"/>
        <dbReference type="ChEBI" id="CHEBI:15378"/>
        <dbReference type="ChEBI" id="CHEBI:17754"/>
        <dbReference type="ChEBI" id="CHEBI:30823"/>
        <dbReference type="ChEBI" id="CHEBI:75342"/>
    </reaction>
    <physiologicalReaction direction="left-to-right" evidence="27">
        <dbReference type="Rhea" id="RHEA:38488"/>
    </physiologicalReaction>
</comment>
<evidence type="ECO:0000256" key="26">
    <source>
        <dbReference type="ARBA" id="ARBA00046695"/>
    </source>
</evidence>
<comment type="catalytic activity">
    <reaction evidence="39">
        <text>2-(9Z-octadecenoyl)-glycerol + H2O = glycerol + (9Z)-octadecenoate + H(+)</text>
        <dbReference type="Rhea" id="RHEA:38491"/>
        <dbReference type="ChEBI" id="CHEBI:15377"/>
        <dbReference type="ChEBI" id="CHEBI:15378"/>
        <dbReference type="ChEBI" id="CHEBI:17754"/>
        <dbReference type="ChEBI" id="CHEBI:30823"/>
        <dbReference type="ChEBI" id="CHEBI:73990"/>
    </reaction>
    <physiologicalReaction direction="left-to-right" evidence="39">
        <dbReference type="Rhea" id="RHEA:38492"/>
    </physiologicalReaction>
</comment>
<feature type="domain" description="Alpha/beta hydrolase fold-3" evidence="43">
    <location>
        <begin position="702"/>
        <end position="767"/>
    </location>
</feature>
<evidence type="ECO:0000256" key="20">
    <source>
        <dbReference type="ARBA" id="ARBA00023136"/>
    </source>
</evidence>
<dbReference type="GO" id="GO:0005811">
    <property type="term" value="C:lipid droplet"/>
    <property type="evidence" value="ECO:0007669"/>
    <property type="project" value="UniProtKB-SubCell"/>
</dbReference>
<comment type="catalytic activity">
    <reaction evidence="2">
        <text>Hydrolyzes glycerol monoesters of long-chain fatty acids.</text>
        <dbReference type="EC" id="3.1.1.23"/>
    </reaction>
</comment>
<evidence type="ECO:0000256" key="29">
    <source>
        <dbReference type="ARBA" id="ARBA00047476"/>
    </source>
</evidence>
<dbReference type="EC" id="3.1.1.23" evidence="11"/>
<evidence type="ECO:0000256" key="40">
    <source>
        <dbReference type="ARBA" id="ARBA00049519"/>
    </source>
</evidence>
<comment type="catalytic activity">
    <reaction evidence="31">
        <text>a diacylglycerol + H2O = a monoacylglycerol + a fatty acid + H(+)</text>
        <dbReference type="Rhea" id="RHEA:32731"/>
        <dbReference type="ChEBI" id="CHEBI:15377"/>
        <dbReference type="ChEBI" id="CHEBI:15378"/>
        <dbReference type="ChEBI" id="CHEBI:17408"/>
        <dbReference type="ChEBI" id="CHEBI:18035"/>
        <dbReference type="ChEBI" id="CHEBI:28868"/>
        <dbReference type="EC" id="3.1.1.79"/>
    </reaction>
</comment>
<comment type="subcellular location">
    <subcellularLocation>
        <location evidence="3">Cell membrane</location>
    </subcellularLocation>
    <subcellularLocation>
        <location evidence="6">Cytoplasm</location>
        <location evidence="6">Cytosol</location>
    </subcellularLocation>
    <subcellularLocation>
        <location evidence="5">Lipid droplet</location>
    </subcellularLocation>
    <subcellularLocation>
        <location evidence="4">Membrane</location>
        <location evidence="4">Caveola</location>
    </subcellularLocation>
</comment>
<evidence type="ECO:0000256" key="21">
    <source>
        <dbReference type="ARBA" id="ARBA00023166"/>
    </source>
</evidence>
<evidence type="ECO:0000256" key="15">
    <source>
        <dbReference type="ARBA" id="ARBA00022548"/>
    </source>
</evidence>
<dbReference type="SUPFAM" id="SSF53474">
    <property type="entry name" value="alpha/beta-Hydrolases"/>
    <property type="match status" value="1"/>
</dbReference>
<keyword evidence="45" id="KW-1185">Reference proteome</keyword>
<dbReference type="EMBL" id="CASHTH010003817">
    <property type="protein sequence ID" value="CAI8049803.1"/>
    <property type="molecule type" value="Genomic_DNA"/>
</dbReference>
<evidence type="ECO:0000256" key="2">
    <source>
        <dbReference type="ARBA" id="ARBA00001613"/>
    </source>
</evidence>
<keyword evidence="14" id="KW-0963">Cytoplasm</keyword>
<protein>
    <recommendedName>
        <fullName evidence="12">Hormone-sensitive lipase</fullName>
        <ecNumber evidence="11">3.1.1.23</ecNumber>
        <ecNumber evidence="10">3.1.1.79</ecNumber>
    </recommendedName>
    <alternativeName>
        <fullName evidence="25">Monoacylglycerol lipase LIPE</fullName>
    </alternativeName>
    <alternativeName>
        <fullName evidence="24">Retinyl ester hydrolase</fullName>
    </alternativeName>
</protein>
<keyword evidence="19" id="KW-0443">Lipid metabolism</keyword>
<comment type="catalytic activity">
    <reaction evidence="32">
        <text>1,2,3-tri-(9Z-octadecenoyl)-glycerol + H2O = di-(9Z)-octadecenoylglycerol + (9Z)-octadecenoate + H(+)</text>
        <dbReference type="Rhea" id="RHEA:38575"/>
        <dbReference type="ChEBI" id="CHEBI:15377"/>
        <dbReference type="ChEBI" id="CHEBI:15378"/>
        <dbReference type="ChEBI" id="CHEBI:30823"/>
        <dbReference type="ChEBI" id="CHEBI:53753"/>
        <dbReference type="ChEBI" id="CHEBI:75945"/>
    </reaction>
    <physiologicalReaction direction="left-to-right" evidence="32">
        <dbReference type="Rhea" id="RHEA:38576"/>
    </physiologicalReaction>
</comment>
<dbReference type="GO" id="GO:0047372">
    <property type="term" value="F:monoacylglycerol lipase activity"/>
    <property type="evidence" value="ECO:0007669"/>
    <property type="project" value="UniProtKB-EC"/>
</dbReference>
<dbReference type="InterPro" id="IPR002168">
    <property type="entry name" value="Lipase_GDXG_HIS_AS"/>
</dbReference>
<evidence type="ECO:0000256" key="33">
    <source>
        <dbReference type="ARBA" id="ARBA00048657"/>
    </source>
</evidence>
<comment type="caution">
    <text evidence="44">The sequence shown here is derived from an EMBL/GenBank/DDBJ whole genome shotgun (WGS) entry which is preliminary data.</text>
</comment>
<evidence type="ECO:0000259" key="42">
    <source>
        <dbReference type="Pfam" id="PF06350"/>
    </source>
</evidence>
<comment type="catalytic activity">
    <reaction evidence="34">
        <text>1,2-di-(9Z-octadecenoyl)-glycerol + H2O = (9Z-octadecenoyl)-glycerol + (9Z)-octadecenoate + H(+)</text>
        <dbReference type="Rhea" id="RHEA:38455"/>
        <dbReference type="ChEBI" id="CHEBI:15377"/>
        <dbReference type="ChEBI" id="CHEBI:15378"/>
        <dbReference type="ChEBI" id="CHEBI:30823"/>
        <dbReference type="ChEBI" id="CHEBI:52323"/>
        <dbReference type="ChEBI" id="CHEBI:75937"/>
    </reaction>
    <physiologicalReaction direction="left-to-right" evidence="34">
        <dbReference type="Rhea" id="RHEA:38456"/>
    </physiologicalReaction>
</comment>
<evidence type="ECO:0000256" key="28">
    <source>
        <dbReference type="ARBA" id="ARBA00047458"/>
    </source>
</evidence>
<evidence type="ECO:0000259" key="43">
    <source>
        <dbReference type="Pfam" id="PF07859"/>
    </source>
</evidence>
<feature type="domain" description="Hormone-sensitive lipase N-terminal" evidence="42">
    <location>
        <begin position="15"/>
        <end position="326"/>
    </location>
</feature>
<evidence type="ECO:0000256" key="35">
    <source>
        <dbReference type="ARBA" id="ARBA00049053"/>
    </source>
</evidence>
<comment type="catalytic activity">
    <reaction evidence="23">
        <text>1-O-hexadecyl-2-acetyl-sn-glycerol + H2O = 1-O-hexadecyl-sn-glycerol + acetate + H(+)</text>
        <dbReference type="Rhea" id="RHEA:38563"/>
        <dbReference type="ChEBI" id="CHEBI:15377"/>
        <dbReference type="ChEBI" id="CHEBI:15378"/>
        <dbReference type="ChEBI" id="CHEBI:30089"/>
        <dbReference type="ChEBI" id="CHEBI:34115"/>
        <dbReference type="ChEBI" id="CHEBI:75936"/>
    </reaction>
    <physiologicalReaction direction="left-to-right" evidence="23">
        <dbReference type="Rhea" id="RHEA:38564"/>
    </physiologicalReaction>
</comment>
<evidence type="ECO:0000256" key="34">
    <source>
        <dbReference type="ARBA" id="ARBA00048674"/>
    </source>
</evidence>
<keyword evidence="13" id="KW-1003">Cell membrane</keyword>
<keyword evidence="20" id="KW-0472">Membrane</keyword>
<evidence type="ECO:0000256" key="31">
    <source>
        <dbReference type="ARBA" id="ARBA00047674"/>
    </source>
</evidence>
<dbReference type="PANTHER" id="PTHR23025:SF3">
    <property type="entry name" value="HORMONE-SENSITIVE LIPASE"/>
    <property type="match status" value="1"/>
</dbReference>
<dbReference type="GO" id="GO:0008203">
    <property type="term" value="P:cholesterol metabolic process"/>
    <property type="evidence" value="ECO:0007669"/>
    <property type="project" value="UniProtKB-KW"/>
</dbReference>
<evidence type="ECO:0000256" key="6">
    <source>
        <dbReference type="ARBA" id="ARBA00004514"/>
    </source>
</evidence>
<comment type="catalytic activity">
    <reaction evidence="37">
        <text>a monoacylglycerol + H2O = glycerol + a fatty acid + H(+)</text>
        <dbReference type="Rhea" id="RHEA:15245"/>
        <dbReference type="ChEBI" id="CHEBI:15377"/>
        <dbReference type="ChEBI" id="CHEBI:15378"/>
        <dbReference type="ChEBI" id="CHEBI:17408"/>
        <dbReference type="ChEBI" id="CHEBI:17754"/>
        <dbReference type="ChEBI" id="CHEBI:28868"/>
        <dbReference type="EC" id="3.1.1.79"/>
    </reaction>
</comment>
<comment type="catalytic activity">
    <reaction evidence="1">
        <text>a triacylglycerol + H2O = a diacylglycerol + a fatty acid + H(+)</text>
        <dbReference type="Rhea" id="RHEA:12044"/>
        <dbReference type="ChEBI" id="CHEBI:15377"/>
        <dbReference type="ChEBI" id="CHEBI:15378"/>
        <dbReference type="ChEBI" id="CHEBI:17855"/>
        <dbReference type="ChEBI" id="CHEBI:18035"/>
        <dbReference type="ChEBI" id="CHEBI:28868"/>
        <dbReference type="EC" id="3.1.1.79"/>
    </reaction>
</comment>